<evidence type="ECO:0000256" key="2">
    <source>
        <dbReference type="ARBA" id="ARBA00023012"/>
    </source>
</evidence>
<evidence type="ECO:0000313" key="5">
    <source>
        <dbReference type="EMBL" id="HED09634.1"/>
    </source>
</evidence>
<feature type="domain" description="Response regulatory" evidence="4">
    <location>
        <begin position="11"/>
        <end position="125"/>
    </location>
</feature>
<feature type="modified residue" description="4-aspartylphosphate" evidence="3">
    <location>
        <position position="60"/>
    </location>
</feature>
<dbReference type="AlphaFoldDB" id="A0A7V1LKG3"/>
<keyword evidence="2" id="KW-0902">Two-component regulatory system</keyword>
<dbReference type="InterPro" id="IPR001789">
    <property type="entry name" value="Sig_transdc_resp-reg_receiver"/>
</dbReference>
<dbReference type="SMART" id="SM00448">
    <property type="entry name" value="REC"/>
    <property type="match status" value="1"/>
</dbReference>
<dbReference type="Pfam" id="PF00072">
    <property type="entry name" value="Response_reg"/>
    <property type="match status" value="1"/>
</dbReference>
<evidence type="ECO:0000256" key="3">
    <source>
        <dbReference type="PROSITE-ProRule" id="PRU00169"/>
    </source>
</evidence>
<evidence type="ECO:0000256" key="1">
    <source>
        <dbReference type="ARBA" id="ARBA00022553"/>
    </source>
</evidence>
<comment type="caution">
    <text evidence="5">The sequence shown here is derived from an EMBL/GenBank/DDBJ whole genome shotgun (WGS) entry which is preliminary data.</text>
</comment>
<dbReference type="Proteomes" id="UP000886005">
    <property type="component" value="Unassembled WGS sequence"/>
</dbReference>
<evidence type="ECO:0000259" key="4">
    <source>
        <dbReference type="PROSITE" id="PS50110"/>
    </source>
</evidence>
<accession>A0A7V1LKG3</accession>
<protein>
    <submittedName>
        <fullName evidence="5">Response regulator</fullName>
    </submittedName>
</protein>
<dbReference type="EMBL" id="DRLD01000079">
    <property type="protein sequence ID" value="HED09634.1"/>
    <property type="molecule type" value="Genomic_DNA"/>
</dbReference>
<dbReference type="GO" id="GO:0000160">
    <property type="term" value="P:phosphorelay signal transduction system"/>
    <property type="evidence" value="ECO:0007669"/>
    <property type="project" value="UniProtKB-KW"/>
</dbReference>
<dbReference type="PANTHER" id="PTHR45339">
    <property type="entry name" value="HYBRID SIGNAL TRANSDUCTION HISTIDINE KINASE J"/>
    <property type="match status" value="1"/>
</dbReference>
<dbReference type="CDD" id="cd17546">
    <property type="entry name" value="REC_hyHK_CKI1_RcsC-like"/>
    <property type="match status" value="1"/>
</dbReference>
<dbReference type="InterPro" id="IPR011006">
    <property type="entry name" value="CheY-like_superfamily"/>
</dbReference>
<organism evidence="5">
    <name type="scientific">Caldithrix abyssi</name>
    <dbReference type="NCBI Taxonomy" id="187145"/>
    <lineage>
        <taxon>Bacteria</taxon>
        <taxon>Pseudomonadati</taxon>
        <taxon>Calditrichota</taxon>
        <taxon>Calditrichia</taxon>
        <taxon>Calditrichales</taxon>
        <taxon>Calditrichaceae</taxon>
        <taxon>Caldithrix</taxon>
    </lineage>
</organism>
<sequence>SGENHGLKGLHILLVDDNAINRKVAKKILEKHDLKVETAIHGRDAVNKAGAGNYHAILMDLQMPVMDGFTAARKILMDYPDIPIIALTANVLESDRQQAQNSGMVDFLEKPIREESLLKSLQLHARPAEEQREEISFEL</sequence>
<keyword evidence="1 3" id="KW-0597">Phosphoprotein</keyword>
<reference evidence="5" key="1">
    <citation type="journal article" date="2020" name="mSystems">
        <title>Genome- and Community-Level Interaction Insights into Carbon Utilization and Element Cycling Functions of Hydrothermarchaeota in Hydrothermal Sediment.</title>
        <authorList>
            <person name="Zhou Z."/>
            <person name="Liu Y."/>
            <person name="Xu W."/>
            <person name="Pan J."/>
            <person name="Luo Z.H."/>
            <person name="Li M."/>
        </authorList>
    </citation>
    <scope>NUCLEOTIDE SEQUENCE [LARGE SCALE GENOMIC DNA]</scope>
    <source>
        <strain evidence="5">HyVt-456</strain>
    </source>
</reference>
<gene>
    <name evidence="5" type="ORF">ENJ10_03015</name>
</gene>
<dbReference type="PANTHER" id="PTHR45339:SF1">
    <property type="entry name" value="HYBRID SIGNAL TRANSDUCTION HISTIDINE KINASE J"/>
    <property type="match status" value="1"/>
</dbReference>
<dbReference type="PROSITE" id="PS50110">
    <property type="entry name" value="RESPONSE_REGULATORY"/>
    <property type="match status" value="1"/>
</dbReference>
<dbReference type="Gene3D" id="3.40.50.2300">
    <property type="match status" value="1"/>
</dbReference>
<proteinExistence type="predicted"/>
<name>A0A7V1LKG3_CALAY</name>
<feature type="non-terminal residue" evidence="5">
    <location>
        <position position="1"/>
    </location>
</feature>
<dbReference type="SUPFAM" id="SSF52172">
    <property type="entry name" value="CheY-like"/>
    <property type="match status" value="1"/>
</dbReference>